<dbReference type="GO" id="GO:0004029">
    <property type="term" value="F:aldehyde dehydrogenase (NAD+) activity"/>
    <property type="evidence" value="ECO:0007669"/>
    <property type="project" value="UniProtKB-EC"/>
</dbReference>
<protein>
    <recommendedName>
        <fullName evidence="3">aldehyde dehydrogenase (NAD(+))</fullName>
        <ecNumber evidence="3">1.2.1.3</ecNumber>
    </recommendedName>
</protein>
<dbReference type="SUPFAM" id="SSF53720">
    <property type="entry name" value="ALDH-like"/>
    <property type="match status" value="1"/>
</dbReference>
<dbReference type="PROSITE" id="PS00070">
    <property type="entry name" value="ALDEHYDE_DEHYDR_CYS"/>
    <property type="match status" value="1"/>
</dbReference>
<dbReference type="OrthoDB" id="310895at2759"/>
<comment type="caution">
    <text evidence="8">The sequence shown here is derived from an EMBL/GenBank/DDBJ whole genome shotgun (WGS) entry which is preliminary data.</text>
</comment>
<dbReference type="FunFam" id="3.40.309.10:FF:000012">
    <property type="entry name" value="Betaine aldehyde dehydrogenase"/>
    <property type="match status" value="1"/>
</dbReference>
<evidence type="ECO:0000256" key="3">
    <source>
        <dbReference type="ARBA" id="ARBA00024226"/>
    </source>
</evidence>
<dbReference type="EMBL" id="BAUL01000109">
    <property type="protein sequence ID" value="GAD94999.1"/>
    <property type="molecule type" value="Genomic_DNA"/>
</dbReference>
<name>V5FCZ5_BYSSN</name>
<dbReference type="PANTHER" id="PTHR11699">
    <property type="entry name" value="ALDEHYDE DEHYDROGENASE-RELATED"/>
    <property type="match status" value="1"/>
</dbReference>
<dbReference type="InterPro" id="IPR016161">
    <property type="entry name" value="Ald_DH/histidinol_DH"/>
</dbReference>
<evidence type="ECO:0000256" key="6">
    <source>
        <dbReference type="RuleBase" id="RU003345"/>
    </source>
</evidence>
<dbReference type="eggNOG" id="KOG2450">
    <property type="taxonomic scope" value="Eukaryota"/>
</dbReference>
<dbReference type="Pfam" id="PF00171">
    <property type="entry name" value="Aldedh"/>
    <property type="match status" value="1"/>
</dbReference>
<accession>V5FCZ5</accession>
<proteinExistence type="inferred from homology"/>
<dbReference type="InParanoid" id="V5FCZ5"/>
<dbReference type="AlphaFoldDB" id="V5FCZ5"/>
<reference evidence="9" key="1">
    <citation type="journal article" date="2014" name="Genome Announc.">
        <title>Draft genome sequence of the formaldehyde-resistant fungus Byssochlamys spectabilis No. 5 (anamorph Paecilomyces variotii No. 5) (NBRC109023).</title>
        <authorList>
            <person name="Oka T."/>
            <person name="Ekino K."/>
            <person name="Fukuda K."/>
            <person name="Nomura Y."/>
        </authorList>
    </citation>
    <scope>NUCLEOTIDE SEQUENCE [LARGE SCALE GENOMIC DNA]</scope>
    <source>
        <strain evidence="9">No. 5 / NBRC 109023</strain>
    </source>
</reference>
<gene>
    <name evidence="8" type="ORF">PVAR5_3633</name>
</gene>
<dbReference type="InterPro" id="IPR015590">
    <property type="entry name" value="Aldehyde_DH_dom"/>
</dbReference>
<feature type="domain" description="Aldehyde dehydrogenase" evidence="7">
    <location>
        <begin position="20"/>
        <end position="475"/>
    </location>
</feature>
<evidence type="ECO:0000313" key="8">
    <source>
        <dbReference type="EMBL" id="GAD94999.1"/>
    </source>
</evidence>
<dbReference type="InterPro" id="IPR016163">
    <property type="entry name" value="Ald_DH_C"/>
</dbReference>
<comment type="similarity">
    <text evidence="1 6">Belongs to the aldehyde dehydrogenase family.</text>
</comment>
<dbReference type="InterPro" id="IPR029510">
    <property type="entry name" value="Ald_DH_CS_GLU"/>
</dbReference>
<dbReference type="Gene3D" id="3.40.309.10">
    <property type="entry name" value="Aldehyde Dehydrogenase, Chain A, domain 2"/>
    <property type="match status" value="1"/>
</dbReference>
<comment type="catalytic activity">
    <reaction evidence="4">
        <text>an aldehyde + NAD(+) + H2O = a carboxylate + NADH + 2 H(+)</text>
        <dbReference type="Rhea" id="RHEA:16185"/>
        <dbReference type="ChEBI" id="CHEBI:15377"/>
        <dbReference type="ChEBI" id="CHEBI:15378"/>
        <dbReference type="ChEBI" id="CHEBI:17478"/>
        <dbReference type="ChEBI" id="CHEBI:29067"/>
        <dbReference type="ChEBI" id="CHEBI:57540"/>
        <dbReference type="ChEBI" id="CHEBI:57945"/>
        <dbReference type="EC" id="1.2.1.3"/>
    </reaction>
</comment>
<dbReference type="InterPro" id="IPR016162">
    <property type="entry name" value="Ald_DH_N"/>
</dbReference>
<dbReference type="CDD" id="cd07078">
    <property type="entry name" value="ALDH"/>
    <property type="match status" value="1"/>
</dbReference>
<dbReference type="FunFam" id="3.40.605.10:FF:000007">
    <property type="entry name" value="NAD/NADP-dependent betaine aldehyde dehydrogenase"/>
    <property type="match status" value="1"/>
</dbReference>
<keyword evidence="9" id="KW-1185">Reference proteome</keyword>
<evidence type="ECO:0000313" key="9">
    <source>
        <dbReference type="Proteomes" id="UP000018001"/>
    </source>
</evidence>
<organism evidence="8 9">
    <name type="scientific">Byssochlamys spectabilis (strain No. 5 / NBRC 109023)</name>
    <name type="common">Paecilomyces variotii</name>
    <dbReference type="NCBI Taxonomy" id="1356009"/>
    <lineage>
        <taxon>Eukaryota</taxon>
        <taxon>Fungi</taxon>
        <taxon>Dikarya</taxon>
        <taxon>Ascomycota</taxon>
        <taxon>Pezizomycotina</taxon>
        <taxon>Eurotiomycetes</taxon>
        <taxon>Eurotiomycetidae</taxon>
        <taxon>Eurotiales</taxon>
        <taxon>Thermoascaceae</taxon>
        <taxon>Paecilomyces</taxon>
    </lineage>
</organism>
<evidence type="ECO:0000256" key="1">
    <source>
        <dbReference type="ARBA" id="ARBA00009986"/>
    </source>
</evidence>
<dbReference type="Proteomes" id="UP000018001">
    <property type="component" value="Unassembled WGS sequence"/>
</dbReference>
<sequence>MAPRFPSITKTRWSSANVALKFPVENPATGEIITSVQAGDERTAEQAIQTAQKAFDQDWRWRSPAQRSSLLFECAAALEKQKEELAELLCLENGKPYADALAFDVAFLVGIFRYFASLVDKLPGEFYDQGVTYSSVIYEPYGVCAGIIPFNWPPIHTGGKLAPALAAGNVMVLKPGEQAPLTVIRIVEIISEVLPKDIVQVVPGLGPAVPQTIIQHPLVRMVSFTGSTAAGAKVAETSAKTITPVVLELGGKNAFVVFDDADLDRAVRDALEGAFFNKGEACTASSRLLVQRGVYEKFCTTLATAVRKLKVGDGMDSRTHVGPQVTKAQQERIVGYIKSAEQDARVKIAAQADLPSDPKCKNGYFVRPTLITDVTRDMVIAQEEIFGPVVTVTPFDTEDEAVSIVNESRYGLTSAFYSKDNEKCLRCARKVDVGLVFINNYFRNVLGMPFGGAKETGYGREHCTETLRSWGRAKAIKQPSGFGTIPSWRGVQDIFGK</sequence>
<evidence type="ECO:0000256" key="5">
    <source>
        <dbReference type="PROSITE-ProRule" id="PRU10007"/>
    </source>
</evidence>
<evidence type="ECO:0000259" key="7">
    <source>
        <dbReference type="Pfam" id="PF00171"/>
    </source>
</evidence>
<evidence type="ECO:0000256" key="4">
    <source>
        <dbReference type="ARBA" id="ARBA00049194"/>
    </source>
</evidence>
<dbReference type="InterPro" id="IPR016160">
    <property type="entry name" value="Ald_DH_CS_CYS"/>
</dbReference>
<dbReference type="PROSITE" id="PS00687">
    <property type="entry name" value="ALDEHYDE_DEHYDR_GLU"/>
    <property type="match status" value="1"/>
</dbReference>
<keyword evidence="2 6" id="KW-0560">Oxidoreductase</keyword>
<dbReference type="EC" id="1.2.1.3" evidence="3"/>
<dbReference type="HOGENOM" id="CLU_005391_0_0_1"/>
<evidence type="ECO:0000256" key="2">
    <source>
        <dbReference type="ARBA" id="ARBA00023002"/>
    </source>
</evidence>
<dbReference type="Gene3D" id="3.40.605.10">
    <property type="entry name" value="Aldehyde Dehydrogenase, Chain A, domain 1"/>
    <property type="match status" value="1"/>
</dbReference>
<feature type="active site" evidence="5">
    <location>
        <position position="248"/>
    </location>
</feature>